<keyword evidence="1" id="KW-0175">Coiled coil</keyword>
<dbReference type="EMBL" id="MBPK01000012">
    <property type="protein sequence ID" value="PKT81773.1"/>
    <property type="molecule type" value="Genomic_DNA"/>
</dbReference>
<evidence type="ECO:0000256" key="1">
    <source>
        <dbReference type="SAM" id="Coils"/>
    </source>
</evidence>
<reference evidence="3 4" key="1">
    <citation type="submission" date="2016-07" db="EMBL/GenBank/DDBJ databases">
        <title>Detection of Helicobacter winghamensis from caecal content of red fox (Vulpes vulpes).</title>
        <authorList>
            <person name="Zanoni R.G."/>
            <person name="Florio D."/>
            <person name="Caffara M."/>
            <person name="Renzi M."/>
            <person name="Parisi A."/>
            <person name="Pasquali F."/>
            <person name="Manfreda G."/>
        </authorList>
    </citation>
    <scope>NUCLEOTIDE SEQUENCE [LARGE SCALE GENOMIC DNA]</scope>
    <source>
        <strain evidence="3 4">295_13</strain>
    </source>
</reference>
<name>A0A2N3PK23_9HELI</name>
<evidence type="ECO:0000313" key="4">
    <source>
        <dbReference type="Proteomes" id="UP000233350"/>
    </source>
</evidence>
<dbReference type="AlphaFoldDB" id="A0A2N3PK23"/>
<organism evidence="3 4">
    <name type="scientific">Helicobacter winghamensis</name>
    <dbReference type="NCBI Taxonomy" id="157268"/>
    <lineage>
        <taxon>Bacteria</taxon>
        <taxon>Pseudomonadati</taxon>
        <taxon>Campylobacterota</taxon>
        <taxon>Epsilonproteobacteria</taxon>
        <taxon>Campylobacterales</taxon>
        <taxon>Helicobacteraceae</taxon>
        <taxon>Helicobacter</taxon>
    </lineage>
</organism>
<dbReference type="Pfam" id="PF16510">
    <property type="entry name" value="P22_portal"/>
    <property type="match status" value="1"/>
</dbReference>
<protein>
    <recommendedName>
        <fullName evidence="5">Portal protein</fullName>
    </recommendedName>
</protein>
<evidence type="ECO:0000256" key="2">
    <source>
        <dbReference type="SAM" id="MobiDB-lite"/>
    </source>
</evidence>
<feature type="coiled-coil region" evidence="1">
    <location>
        <begin position="481"/>
        <end position="534"/>
    </location>
</feature>
<keyword evidence="4" id="KW-1185">Reference proteome</keyword>
<dbReference type="RefSeq" id="WP_180322736.1">
    <property type="nucleotide sequence ID" value="NZ_CP063529.1"/>
</dbReference>
<feature type="region of interest" description="Disordered" evidence="2">
    <location>
        <begin position="547"/>
        <end position="578"/>
    </location>
</feature>
<evidence type="ECO:0000313" key="3">
    <source>
        <dbReference type="EMBL" id="PKT81773.1"/>
    </source>
</evidence>
<dbReference type="InterPro" id="IPR032427">
    <property type="entry name" value="P22_portal"/>
</dbReference>
<feature type="compositionally biased region" description="Polar residues" evidence="2">
    <location>
        <begin position="548"/>
        <end position="578"/>
    </location>
</feature>
<proteinExistence type="predicted"/>
<sequence>MLDFSQLEKAFRVDVEAQSASLREYEKSVEYFHGKQLSDEFLSVIAGRGSMPIVENIFKLIVNKILGYKIQSVQEIKVSGRQESDKALAHLLNDLTKVFSQSRDYERSIFKKDFELMMGCAILELWIEKDEDYHIRLNCVPTKSFFIDKHSSDSNALDARRFHKVLNMEEQEAKRLFPNVQFDIVEEDCENRVRLVESWIKEYEKGGYCWNRYIWDKDKIIKVEKKPFLNNTHPFVIGKFKIDHKNQWYGLFRDLQPICDYINLAENRMSNMMGSIKAFFEIDSVLNPEEFARNASLDNAVVAVESGAISQGKIQFVQHSANIQALSAKVAEKRNIAKVLSGLNDEALGLANGRNSGVAIAQRRDAGLMGLQDYLNVSDAMEKLLFSKVIDFIQHYFTKEQVFKIVDEKVGERYFSINKDKESEIRVGKFDLIYKTTPKISGREERFTQWSEILKTISSVRPELIASLLPLMLKDVDSPIVSEIEEAITKAEEQQAQAQEAQIPLQQQAQALELENLKAKVAETQGKARKYDAQGALAEQVATKQLKELQNPQASTEIDENNPSANKVLQTNKGMDLR</sequence>
<dbReference type="Proteomes" id="UP000233350">
    <property type="component" value="Unassembled WGS sequence"/>
</dbReference>
<accession>A0A2N3PK23</accession>
<gene>
    <name evidence="3" type="ORF">BCM31_02725</name>
</gene>
<evidence type="ECO:0008006" key="5">
    <source>
        <dbReference type="Google" id="ProtNLM"/>
    </source>
</evidence>
<comment type="caution">
    <text evidence="3">The sequence shown here is derived from an EMBL/GenBank/DDBJ whole genome shotgun (WGS) entry which is preliminary data.</text>
</comment>